<keyword evidence="2" id="KW-0472">Membrane</keyword>
<keyword evidence="2" id="KW-0732">Signal</keyword>
<comment type="subunit">
    <text evidence="2">Homodimer.</text>
</comment>
<dbReference type="PROSITE" id="PS51257">
    <property type="entry name" value="PROKAR_LIPOPROTEIN"/>
    <property type="match status" value="1"/>
</dbReference>
<sequence>MKSKALAILLLSALMGCVGKDALNNQTRIIPVENFEANRYLGKWYELGRIENSFERGMTETTAHYSLNKDGTIKVINAGFDPAKGAYRSAIGKAKFANAPNVGALKVSFFGPFYGGYNVVALDQNYQWAIIVGPNPDKYFWILSRKPKLNRSLKSKALSVAKNMKIDPSKIIWVPQESIIN</sequence>
<evidence type="ECO:0000313" key="5">
    <source>
        <dbReference type="Proteomes" id="UP001184614"/>
    </source>
</evidence>
<name>A0ABU1MDX9_9HYPH</name>
<dbReference type="Gene3D" id="2.40.128.20">
    <property type="match status" value="1"/>
</dbReference>
<dbReference type="InterPro" id="IPR002446">
    <property type="entry name" value="Lipocalin_bac"/>
</dbReference>
<feature type="signal peptide" evidence="2">
    <location>
        <begin position="1"/>
        <end position="20"/>
    </location>
</feature>
<feature type="chain" id="PRO_5045016156" description="Outer membrane lipoprotein Blc" evidence="2">
    <location>
        <begin position="21"/>
        <end position="181"/>
    </location>
</feature>
<reference evidence="4 5" key="1">
    <citation type="submission" date="2023-07" db="EMBL/GenBank/DDBJ databases">
        <title>Sorghum-associated microbial communities from plants grown in Nebraska, USA.</title>
        <authorList>
            <person name="Schachtman D."/>
        </authorList>
    </citation>
    <scope>NUCLEOTIDE SEQUENCE [LARGE SCALE GENOMIC DNA]</scope>
    <source>
        <strain evidence="4 5">DS1730</strain>
    </source>
</reference>
<gene>
    <name evidence="4" type="ORF">J2782_004009</name>
</gene>
<comment type="caution">
    <text evidence="4">The sequence shown here is derived from an EMBL/GenBank/DDBJ whole genome shotgun (WGS) entry which is preliminary data.</text>
</comment>
<dbReference type="InterPro" id="IPR047202">
    <property type="entry name" value="Lipocalin_Blc-like_dom"/>
</dbReference>
<accession>A0ABU1MDX9</accession>
<dbReference type="PANTHER" id="PTHR10612:SF34">
    <property type="entry name" value="APOLIPOPROTEIN D"/>
    <property type="match status" value="1"/>
</dbReference>
<dbReference type="InterPro" id="IPR012674">
    <property type="entry name" value="Calycin"/>
</dbReference>
<dbReference type="Pfam" id="PF08212">
    <property type="entry name" value="Lipocalin_2"/>
    <property type="match status" value="1"/>
</dbReference>
<dbReference type="InterPro" id="IPR000566">
    <property type="entry name" value="Lipocln_cytosolic_FA-bd_dom"/>
</dbReference>
<comment type="similarity">
    <text evidence="1 2">Belongs to the calycin superfamily. Lipocalin family.</text>
</comment>
<dbReference type="InterPro" id="IPR022271">
    <property type="entry name" value="Lipocalin_ApoD"/>
</dbReference>
<evidence type="ECO:0000256" key="2">
    <source>
        <dbReference type="PIRNR" id="PIRNR036893"/>
    </source>
</evidence>
<dbReference type="PANTHER" id="PTHR10612">
    <property type="entry name" value="APOLIPOPROTEIN D"/>
    <property type="match status" value="1"/>
</dbReference>
<dbReference type="EMBL" id="JAVDQT010000009">
    <property type="protein sequence ID" value="MDR6434258.1"/>
    <property type="molecule type" value="Genomic_DNA"/>
</dbReference>
<dbReference type="PRINTS" id="PR01171">
    <property type="entry name" value="BCTLIPOCALIN"/>
</dbReference>
<keyword evidence="2" id="KW-0998">Cell outer membrane</keyword>
<feature type="domain" description="Lipocalin/cytosolic fatty-acid binding" evidence="3">
    <location>
        <begin position="36"/>
        <end position="176"/>
    </location>
</feature>
<evidence type="ECO:0000259" key="3">
    <source>
        <dbReference type="Pfam" id="PF08212"/>
    </source>
</evidence>
<comment type="function">
    <text evidence="2">Involved in the storage or transport of lipids necessary for membrane maintenance under stressful conditions. Displays a binding preference for lysophospholipids.</text>
</comment>
<dbReference type="SUPFAM" id="SSF50814">
    <property type="entry name" value="Lipocalins"/>
    <property type="match status" value="1"/>
</dbReference>
<dbReference type="RefSeq" id="WP_310015612.1">
    <property type="nucleotide sequence ID" value="NZ_JAVDQT010000009.1"/>
</dbReference>
<keyword evidence="2" id="KW-0446">Lipid-binding</keyword>
<dbReference type="PROSITE" id="PS00213">
    <property type="entry name" value="LIPOCALIN"/>
    <property type="match status" value="1"/>
</dbReference>
<dbReference type="CDD" id="cd19438">
    <property type="entry name" value="lipocalin_Blc-like"/>
    <property type="match status" value="1"/>
</dbReference>
<dbReference type="InterPro" id="IPR022272">
    <property type="entry name" value="Lipocalin_CS"/>
</dbReference>
<organism evidence="4 5">
    <name type="scientific">Brucella pseudogrignonensis</name>
    <dbReference type="NCBI Taxonomy" id="419475"/>
    <lineage>
        <taxon>Bacteria</taxon>
        <taxon>Pseudomonadati</taxon>
        <taxon>Pseudomonadota</taxon>
        <taxon>Alphaproteobacteria</taxon>
        <taxon>Hyphomicrobiales</taxon>
        <taxon>Brucellaceae</taxon>
        <taxon>Brucella/Ochrobactrum group</taxon>
        <taxon>Brucella</taxon>
    </lineage>
</organism>
<keyword evidence="5" id="KW-1185">Reference proteome</keyword>
<dbReference type="PIRSF" id="PIRSF036893">
    <property type="entry name" value="Lipocalin_ApoD"/>
    <property type="match status" value="1"/>
</dbReference>
<proteinExistence type="inferred from homology"/>
<keyword evidence="2" id="KW-0449">Lipoprotein</keyword>
<comment type="subcellular location">
    <subcellularLocation>
        <location evidence="2">Cell outer membrane</location>
    </subcellularLocation>
</comment>
<evidence type="ECO:0000256" key="1">
    <source>
        <dbReference type="ARBA" id="ARBA00006889"/>
    </source>
</evidence>
<dbReference type="Proteomes" id="UP001184614">
    <property type="component" value="Unassembled WGS sequence"/>
</dbReference>
<protein>
    <recommendedName>
        <fullName evidence="2">Outer membrane lipoprotein Blc</fullName>
    </recommendedName>
</protein>
<evidence type="ECO:0000313" key="4">
    <source>
        <dbReference type="EMBL" id="MDR6434258.1"/>
    </source>
</evidence>